<dbReference type="Proteomes" id="UP001596282">
    <property type="component" value="Unassembled WGS sequence"/>
</dbReference>
<keyword evidence="3" id="KW-1185">Reference proteome</keyword>
<evidence type="ECO:0000313" key="2">
    <source>
        <dbReference type="EMBL" id="MFC6181891.1"/>
    </source>
</evidence>
<keyword evidence="1" id="KW-0732">Signal</keyword>
<reference evidence="3" key="1">
    <citation type="journal article" date="2019" name="Int. J. Syst. Evol. Microbiol.">
        <title>The Global Catalogue of Microorganisms (GCM) 10K type strain sequencing project: providing services to taxonomists for standard genome sequencing and annotation.</title>
        <authorList>
            <consortium name="The Broad Institute Genomics Platform"/>
            <consortium name="The Broad Institute Genome Sequencing Center for Infectious Disease"/>
            <person name="Wu L."/>
            <person name="Ma J."/>
        </authorList>
    </citation>
    <scope>NUCLEOTIDE SEQUENCE [LARGE SCALE GENOMIC DNA]</scope>
    <source>
        <strain evidence="3">CCM 8933</strain>
    </source>
</reference>
<evidence type="ECO:0008006" key="4">
    <source>
        <dbReference type="Google" id="ProtNLM"/>
    </source>
</evidence>
<evidence type="ECO:0000256" key="1">
    <source>
        <dbReference type="SAM" id="SignalP"/>
    </source>
</evidence>
<sequence>MTKLKRIALTMMVVFTFGGGLTALPPETVQARTTYVWIAPKYGKKYHYNRSCRGLNHASRTKRVKLSWAKRHYYKLCKWG</sequence>
<accession>A0ABW1S3B0</accession>
<gene>
    <name evidence="2" type="ORF">ACFP5Y_11715</name>
</gene>
<dbReference type="RefSeq" id="WP_137627903.1">
    <property type="nucleotide sequence ID" value="NZ_BJDJ01000004.1"/>
</dbReference>
<feature type="signal peptide" evidence="1">
    <location>
        <begin position="1"/>
        <end position="23"/>
    </location>
</feature>
<organism evidence="2 3">
    <name type="scientific">Lactiplantibacillus daowaiensis</name>
    <dbReference type="NCBI Taxonomy" id="2559918"/>
    <lineage>
        <taxon>Bacteria</taxon>
        <taxon>Bacillati</taxon>
        <taxon>Bacillota</taxon>
        <taxon>Bacilli</taxon>
        <taxon>Lactobacillales</taxon>
        <taxon>Lactobacillaceae</taxon>
        <taxon>Lactiplantibacillus</taxon>
    </lineage>
</organism>
<name>A0ABW1S3B0_9LACO</name>
<evidence type="ECO:0000313" key="3">
    <source>
        <dbReference type="Proteomes" id="UP001596282"/>
    </source>
</evidence>
<comment type="caution">
    <text evidence="2">The sequence shown here is derived from an EMBL/GenBank/DDBJ whole genome shotgun (WGS) entry which is preliminary data.</text>
</comment>
<proteinExistence type="predicted"/>
<dbReference type="EMBL" id="JBHSSC010000042">
    <property type="protein sequence ID" value="MFC6181891.1"/>
    <property type="molecule type" value="Genomic_DNA"/>
</dbReference>
<feature type="chain" id="PRO_5047107851" description="Extracellular protein" evidence="1">
    <location>
        <begin position="24"/>
        <end position="80"/>
    </location>
</feature>
<protein>
    <recommendedName>
        <fullName evidence="4">Extracellular protein</fullName>
    </recommendedName>
</protein>